<dbReference type="InterPro" id="IPR015856">
    <property type="entry name" value="ABC_transpr_CbiO/EcfA_su"/>
</dbReference>
<dbReference type="GO" id="GO:0043190">
    <property type="term" value="C:ATP-binding cassette (ABC) transporter complex"/>
    <property type="evidence" value="ECO:0007669"/>
    <property type="project" value="TreeGrafter"/>
</dbReference>
<keyword evidence="3" id="KW-0547">Nucleotide-binding</keyword>
<dbReference type="InterPro" id="IPR003593">
    <property type="entry name" value="AAA+_ATPase"/>
</dbReference>
<dbReference type="InterPro" id="IPR050095">
    <property type="entry name" value="ECF_ABC_transporter_ATP-bd"/>
</dbReference>
<dbReference type="EMBL" id="VSSQ01000655">
    <property type="protein sequence ID" value="MPL99243.1"/>
    <property type="molecule type" value="Genomic_DNA"/>
</dbReference>
<dbReference type="SMART" id="SM00382">
    <property type="entry name" value="AAA"/>
    <property type="match status" value="2"/>
</dbReference>
<evidence type="ECO:0000256" key="3">
    <source>
        <dbReference type="ARBA" id="ARBA00022741"/>
    </source>
</evidence>
<evidence type="ECO:0000256" key="2">
    <source>
        <dbReference type="ARBA" id="ARBA00022448"/>
    </source>
</evidence>
<reference evidence="6" key="1">
    <citation type="submission" date="2019-08" db="EMBL/GenBank/DDBJ databases">
        <authorList>
            <person name="Kucharzyk K."/>
            <person name="Murdoch R.W."/>
            <person name="Higgins S."/>
            <person name="Loffler F."/>
        </authorList>
    </citation>
    <scope>NUCLEOTIDE SEQUENCE</scope>
</reference>
<dbReference type="PROSITE" id="PS50893">
    <property type="entry name" value="ABC_TRANSPORTER_2"/>
    <property type="match status" value="2"/>
</dbReference>
<gene>
    <name evidence="6" type="primary">ykoD_8</name>
    <name evidence="6" type="ORF">SDC9_45460</name>
</gene>
<dbReference type="SUPFAM" id="SSF52540">
    <property type="entry name" value="P-loop containing nucleoside triphosphate hydrolases"/>
    <property type="match status" value="2"/>
</dbReference>
<protein>
    <submittedName>
        <fullName evidence="6">Putative HMP/thiamine import ATP-binding protein YkoD</fullName>
        <ecNumber evidence="6">3.6.3.-</ecNumber>
    </submittedName>
</protein>
<name>A0A644W9Y7_9ZZZZ</name>
<dbReference type="PANTHER" id="PTHR43553:SF24">
    <property type="entry name" value="ENERGY-COUPLING FACTOR TRANSPORTER ATP-BINDING PROTEIN ECFA1"/>
    <property type="match status" value="1"/>
</dbReference>
<dbReference type="GO" id="GO:0016887">
    <property type="term" value="F:ATP hydrolysis activity"/>
    <property type="evidence" value="ECO:0007669"/>
    <property type="project" value="InterPro"/>
</dbReference>
<feature type="domain" description="ABC transporter" evidence="5">
    <location>
        <begin position="23"/>
        <end position="264"/>
    </location>
</feature>
<comment type="caution">
    <text evidence="6">The sequence shown here is derived from an EMBL/GenBank/DDBJ whole genome shotgun (WGS) entry which is preliminary data.</text>
</comment>
<dbReference type="Gene3D" id="3.40.50.300">
    <property type="entry name" value="P-loop containing nucleotide triphosphate hydrolases"/>
    <property type="match status" value="2"/>
</dbReference>
<proteinExistence type="inferred from homology"/>
<dbReference type="AlphaFoldDB" id="A0A644W9Y7"/>
<accession>A0A644W9Y7</accession>
<keyword evidence="6" id="KW-0378">Hydrolase</keyword>
<evidence type="ECO:0000313" key="6">
    <source>
        <dbReference type="EMBL" id="MPL99243.1"/>
    </source>
</evidence>
<dbReference type="CDD" id="cd03225">
    <property type="entry name" value="ABC_cobalt_CbiO_domain1"/>
    <property type="match status" value="2"/>
</dbReference>
<comment type="similarity">
    <text evidence="1">Belongs to the ABC transporter superfamily.</text>
</comment>
<dbReference type="InterPro" id="IPR027417">
    <property type="entry name" value="P-loop_NTPase"/>
</dbReference>
<dbReference type="GO" id="GO:0005524">
    <property type="term" value="F:ATP binding"/>
    <property type="evidence" value="ECO:0007669"/>
    <property type="project" value="UniProtKB-KW"/>
</dbReference>
<keyword evidence="4 6" id="KW-0067">ATP-binding</keyword>
<evidence type="ECO:0000256" key="1">
    <source>
        <dbReference type="ARBA" id="ARBA00005417"/>
    </source>
</evidence>
<dbReference type="Pfam" id="PF00005">
    <property type="entry name" value="ABC_tran"/>
    <property type="match status" value="2"/>
</dbReference>
<evidence type="ECO:0000259" key="5">
    <source>
        <dbReference type="PROSITE" id="PS50893"/>
    </source>
</evidence>
<sequence>MGPSPNGSTSFPVKFRPIMQHALRLSHLHFTYRSWKEEVCDSLFVDLNLDLQEGGKTLLLAPFNKGKTTLAKILCGVCPKYFPGTLQGTIELFERDLSTMEPWDLLGVCSYVSQNPQEQFIATSVEEELAFPLESLGLEREEMARRITRALEHWGLEDLRTSSQQELSGGERKRVLLAVQEVIQARLWILDEAFDDLDQRWRNQLKETIQASDKTILVLASRYLEEFTGLFDQVVLLDQKAIQNPSLDELLPRFSHLCGDDLPNPLEGQVLEMSKKQKLSCTDLEAERKRLSTLLGRSFSLHVPDFHMESGELVTLVGPNGSGKSSFSRLLCGLDDPIGGVIKLDGQPLAGKELSKKVGYLFQNPDLQIFLPTVEEELSWSLKRRKDLKSEEMRARVAECADLFGLTLSDTPSTMSYPQRKALQAAVYFLLERPFYILDELDSSLTYYSALAIIARLRKRGAGLLLITHDRQFAARVAQRSYAIEDGRMASL</sequence>
<dbReference type="PANTHER" id="PTHR43553">
    <property type="entry name" value="HEAVY METAL TRANSPORTER"/>
    <property type="match status" value="1"/>
</dbReference>
<dbReference type="InterPro" id="IPR003439">
    <property type="entry name" value="ABC_transporter-like_ATP-bd"/>
</dbReference>
<dbReference type="EC" id="3.6.3.-" evidence="6"/>
<feature type="domain" description="ABC transporter" evidence="5">
    <location>
        <begin position="279"/>
        <end position="492"/>
    </location>
</feature>
<organism evidence="6">
    <name type="scientific">bioreactor metagenome</name>
    <dbReference type="NCBI Taxonomy" id="1076179"/>
    <lineage>
        <taxon>unclassified sequences</taxon>
        <taxon>metagenomes</taxon>
        <taxon>ecological metagenomes</taxon>
    </lineage>
</organism>
<dbReference type="GO" id="GO:0042626">
    <property type="term" value="F:ATPase-coupled transmembrane transporter activity"/>
    <property type="evidence" value="ECO:0007669"/>
    <property type="project" value="TreeGrafter"/>
</dbReference>
<keyword evidence="2" id="KW-0813">Transport</keyword>
<evidence type="ECO:0000256" key="4">
    <source>
        <dbReference type="ARBA" id="ARBA00022840"/>
    </source>
</evidence>